<accession>A0A6P8FKU6</accession>
<evidence type="ECO:0000256" key="10">
    <source>
        <dbReference type="ARBA" id="ARBA00023170"/>
    </source>
</evidence>
<keyword evidence="4 13" id="KW-0812">Transmembrane</keyword>
<evidence type="ECO:0000313" key="16">
    <source>
        <dbReference type="Proteomes" id="UP000515152"/>
    </source>
</evidence>
<keyword evidence="10 13" id="KW-0675">Receptor</keyword>
<evidence type="ECO:0000256" key="1">
    <source>
        <dbReference type="ARBA" id="ARBA00004651"/>
    </source>
</evidence>
<dbReference type="InterPro" id="IPR017452">
    <property type="entry name" value="GPCR_Rhodpsn_7TM"/>
</dbReference>
<feature type="transmembrane region" description="Helical" evidence="14">
    <location>
        <begin position="62"/>
        <end position="80"/>
    </location>
</feature>
<feature type="transmembrane region" description="Helical" evidence="14">
    <location>
        <begin position="143"/>
        <end position="166"/>
    </location>
</feature>
<dbReference type="KEGG" id="char:116221780"/>
<proteinExistence type="inferred from homology"/>
<dbReference type="GO" id="GO:0005549">
    <property type="term" value="F:odorant binding"/>
    <property type="evidence" value="ECO:0007669"/>
    <property type="project" value="TreeGrafter"/>
</dbReference>
<dbReference type="SUPFAM" id="SSF81321">
    <property type="entry name" value="Family A G protein-coupled receptor-like"/>
    <property type="match status" value="1"/>
</dbReference>
<dbReference type="Gene3D" id="1.20.1070.10">
    <property type="entry name" value="Rhodopsin 7-helix transmembrane proteins"/>
    <property type="match status" value="1"/>
</dbReference>
<keyword evidence="7 13" id="KW-0297">G-protein coupled receptor</keyword>
<dbReference type="Pfam" id="PF13853">
    <property type="entry name" value="7tm_4"/>
    <property type="match status" value="1"/>
</dbReference>
<keyword evidence="12 13" id="KW-0807">Transducer</keyword>
<evidence type="ECO:0000256" key="3">
    <source>
        <dbReference type="ARBA" id="ARBA00022606"/>
    </source>
</evidence>
<dbReference type="OrthoDB" id="9615015at2759"/>
<evidence type="ECO:0000256" key="8">
    <source>
        <dbReference type="ARBA" id="ARBA00023136"/>
    </source>
</evidence>
<evidence type="ECO:0000256" key="14">
    <source>
        <dbReference type="RuleBase" id="RU363047"/>
    </source>
</evidence>
<keyword evidence="5 14" id="KW-0552">Olfaction</keyword>
<evidence type="ECO:0000256" key="11">
    <source>
        <dbReference type="ARBA" id="ARBA00023180"/>
    </source>
</evidence>
<keyword evidence="3 14" id="KW-0716">Sensory transduction</keyword>
<dbReference type="GO" id="GO:0004984">
    <property type="term" value="F:olfactory receptor activity"/>
    <property type="evidence" value="ECO:0007669"/>
    <property type="project" value="InterPro"/>
</dbReference>
<comment type="similarity">
    <text evidence="13">Belongs to the G-protein coupled receptor 1 family.</text>
</comment>
<evidence type="ECO:0000256" key="13">
    <source>
        <dbReference type="RuleBase" id="RU000688"/>
    </source>
</evidence>
<dbReference type="PANTHER" id="PTHR26451:SF854">
    <property type="entry name" value="ODORANT RECEPTOR-RELATED"/>
    <property type="match status" value="1"/>
</dbReference>
<dbReference type="FunFam" id="1.20.1070.10:FF:000024">
    <property type="entry name" value="Olfactory receptor"/>
    <property type="match status" value="1"/>
</dbReference>
<dbReference type="PANTHER" id="PTHR26451">
    <property type="entry name" value="G_PROTEIN_RECEP_F1_2 DOMAIN-CONTAINING PROTEIN"/>
    <property type="match status" value="1"/>
</dbReference>
<feature type="transmembrane region" description="Helical" evidence="14">
    <location>
        <begin position="25"/>
        <end position="50"/>
    </location>
</feature>
<keyword evidence="9" id="KW-1015">Disulfide bond</keyword>
<dbReference type="PROSITE" id="PS00237">
    <property type="entry name" value="G_PROTEIN_RECEP_F1_1"/>
    <property type="match status" value="1"/>
</dbReference>
<dbReference type="InterPro" id="IPR052921">
    <property type="entry name" value="GPCR1_Superfamily_Member"/>
</dbReference>
<dbReference type="PRINTS" id="PR00237">
    <property type="entry name" value="GPCRRHODOPSN"/>
</dbReference>
<feature type="transmembrane region" description="Helical" evidence="14">
    <location>
        <begin position="100"/>
        <end position="122"/>
    </location>
</feature>
<dbReference type="Proteomes" id="UP000515152">
    <property type="component" value="Chromosome 9"/>
</dbReference>
<keyword evidence="11" id="KW-0325">Glycoprotein</keyword>
<dbReference type="PRINTS" id="PR00245">
    <property type="entry name" value="OLFACTORYR"/>
</dbReference>
<evidence type="ECO:0000256" key="4">
    <source>
        <dbReference type="ARBA" id="ARBA00022692"/>
    </source>
</evidence>
<dbReference type="AlphaFoldDB" id="A0A6P8FKU6"/>
<evidence type="ECO:0000256" key="6">
    <source>
        <dbReference type="ARBA" id="ARBA00022989"/>
    </source>
</evidence>
<evidence type="ECO:0000256" key="7">
    <source>
        <dbReference type="ARBA" id="ARBA00023040"/>
    </source>
</evidence>
<feature type="domain" description="G-protein coupled receptors family 1 profile" evidence="15">
    <location>
        <begin position="43"/>
        <end position="293"/>
    </location>
</feature>
<organism evidence="16 17">
    <name type="scientific">Clupea harengus</name>
    <name type="common">Atlantic herring</name>
    <dbReference type="NCBI Taxonomy" id="7950"/>
    <lineage>
        <taxon>Eukaryota</taxon>
        <taxon>Metazoa</taxon>
        <taxon>Chordata</taxon>
        <taxon>Craniata</taxon>
        <taxon>Vertebrata</taxon>
        <taxon>Euteleostomi</taxon>
        <taxon>Actinopterygii</taxon>
        <taxon>Neopterygii</taxon>
        <taxon>Teleostei</taxon>
        <taxon>Clupei</taxon>
        <taxon>Clupeiformes</taxon>
        <taxon>Clupeoidei</taxon>
        <taxon>Clupeidae</taxon>
        <taxon>Clupea</taxon>
    </lineage>
</organism>
<feature type="transmembrane region" description="Helical" evidence="14">
    <location>
        <begin position="240"/>
        <end position="264"/>
    </location>
</feature>
<dbReference type="PROSITE" id="PS50262">
    <property type="entry name" value="G_PROTEIN_RECEP_F1_2"/>
    <property type="match status" value="1"/>
</dbReference>
<comment type="subcellular location">
    <subcellularLocation>
        <location evidence="1 14">Cell membrane</location>
        <topology evidence="1 14">Multi-pass membrane protein</topology>
    </subcellularLocation>
</comment>
<gene>
    <name evidence="17" type="primary">LOC116221780</name>
</gene>
<evidence type="ECO:0000256" key="12">
    <source>
        <dbReference type="ARBA" id="ARBA00023224"/>
    </source>
</evidence>
<dbReference type="RefSeq" id="XP_031428823.1">
    <property type="nucleotide sequence ID" value="XM_031572963.1"/>
</dbReference>
<dbReference type="GO" id="GO:0004930">
    <property type="term" value="F:G protein-coupled receptor activity"/>
    <property type="evidence" value="ECO:0007669"/>
    <property type="project" value="UniProtKB-KW"/>
</dbReference>
<protein>
    <recommendedName>
        <fullName evidence="14">Olfactory receptor</fullName>
    </recommendedName>
</protein>
<evidence type="ECO:0000256" key="5">
    <source>
        <dbReference type="ARBA" id="ARBA00022725"/>
    </source>
</evidence>
<reference evidence="17" key="1">
    <citation type="submission" date="2025-08" db="UniProtKB">
        <authorList>
            <consortium name="RefSeq"/>
        </authorList>
    </citation>
    <scope>IDENTIFICATION</scope>
</reference>
<keyword evidence="16" id="KW-1185">Reference proteome</keyword>
<name>A0A6P8FKU6_CLUHA</name>
<dbReference type="GO" id="GO:0005886">
    <property type="term" value="C:plasma membrane"/>
    <property type="evidence" value="ECO:0007669"/>
    <property type="project" value="UniProtKB-SubCell"/>
</dbReference>
<keyword evidence="8 14" id="KW-0472">Membrane</keyword>
<feature type="transmembrane region" description="Helical" evidence="14">
    <location>
        <begin position="207"/>
        <end position="228"/>
    </location>
</feature>
<evidence type="ECO:0000259" key="15">
    <source>
        <dbReference type="PROSITE" id="PS50262"/>
    </source>
</evidence>
<dbReference type="InterPro" id="IPR000276">
    <property type="entry name" value="GPCR_Rhodpsn"/>
</dbReference>
<sequence length="331" mass="37588">MMDNITVSVFVSVFTKGSFDLAPEAVYVTVAIGILIYLFALCSNLLLLGIIAVNAHLHQPMYLLLFSLSFNDIIGVSAMIPPVVYNLMTEQRHTSFLSCLFQALCIHWYGGATYLILSAMAFDRYIAICHPLRYHAIMSKTTVKYIFMLCWLINFLLVGSVFGLTLRYPFCSTHVSNFYCDNMSILRMTCAKDITINNLYGLFITGFYHGLGLFSIVFSYTFILIACFRNKDSDARSKALYTCATHFLVFVVYECSAVVIVLVYRIPQSPLNLKKFMAMSFVVFPSCLNPIIYGAKTQEIKQKIKQIYNYKIFHRSALGKPRLNKVKTIAE</sequence>
<keyword evidence="2 14" id="KW-1003">Cell membrane</keyword>
<feature type="transmembrane region" description="Helical" evidence="14">
    <location>
        <begin position="276"/>
        <end position="295"/>
    </location>
</feature>
<dbReference type="InterPro" id="IPR000725">
    <property type="entry name" value="Olfact_rcpt"/>
</dbReference>
<evidence type="ECO:0000313" key="17">
    <source>
        <dbReference type="RefSeq" id="XP_031428823.1"/>
    </source>
</evidence>
<evidence type="ECO:0000256" key="2">
    <source>
        <dbReference type="ARBA" id="ARBA00022475"/>
    </source>
</evidence>
<keyword evidence="6 14" id="KW-1133">Transmembrane helix</keyword>
<dbReference type="GeneID" id="116221780"/>
<evidence type="ECO:0000256" key="9">
    <source>
        <dbReference type="ARBA" id="ARBA00023157"/>
    </source>
</evidence>